<comment type="caution">
    <text evidence="1">The sequence shown here is derived from an EMBL/GenBank/DDBJ whole genome shotgun (WGS) entry which is preliminary data.</text>
</comment>
<name>A0A4Y2HNE7_ARAVE</name>
<reference evidence="1 2" key="1">
    <citation type="journal article" date="2019" name="Sci. Rep.">
        <title>Orb-weaving spider Araneus ventricosus genome elucidates the spidroin gene catalogue.</title>
        <authorList>
            <person name="Kono N."/>
            <person name="Nakamura H."/>
            <person name="Ohtoshi R."/>
            <person name="Moran D.A.P."/>
            <person name="Shinohara A."/>
            <person name="Yoshida Y."/>
            <person name="Fujiwara M."/>
            <person name="Mori M."/>
            <person name="Tomita M."/>
            <person name="Arakawa K."/>
        </authorList>
    </citation>
    <scope>NUCLEOTIDE SEQUENCE [LARGE SCALE GENOMIC DNA]</scope>
</reference>
<sequence>MMLLILHHSAVCYRGSDYYEMPIKMVRTVIKRSRFLGITSTFDTMIRFPGVAATILKLAAAFIMKDLSLKAKPPGPSRSACPLQKVIRRGRLFCKVSVFSLGNTFLNWGMS</sequence>
<organism evidence="1 2">
    <name type="scientific">Araneus ventricosus</name>
    <name type="common">Orbweaver spider</name>
    <name type="synonym">Epeira ventricosa</name>
    <dbReference type="NCBI Taxonomy" id="182803"/>
    <lineage>
        <taxon>Eukaryota</taxon>
        <taxon>Metazoa</taxon>
        <taxon>Ecdysozoa</taxon>
        <taxon>Arthropoda</taxon>
        <taxon>Chelicerata</taxon>
        <taxon>Arachnida</taxon>
        <taxon>Araneae</taxon>
        <taxon>Araneomorphae</taxon>
        <taxon>Entelegynae</taxon>
        <taxon>Araneoidea</taxon>
        <taxon>Araneidae</taxon>
        <taxon>Araneus</taxon>
    </lineage>
</organism>
<dbReference type="EMBL" id="BGPR01002051">
    <property type="protein sequence ID" value="GBM66906.1"/>
    <property type="molecule type" value="Genomic_DNA"/>
</dbReference>
<evidence type="ECO:0000313" key="1">
    <source>
        <dbReference type="EMBL" id="GBM66906.1"/>
    </source>
</evidence>
<accession>A0A4Y2HNE7</accession>
<dbReference type="Proteomes" id="UP000499080">
    <property type="component" value="Unassembled WGS sequence"/>
</dbReference>
<dbReference type="AlphaFoldDB" id="A0A4Y2HNE7"/>
<protein>
    <submittedName>
        <fullName evidence="1">Uncharacterized protein</fullName>
    </submittedName>
</protein>
<gene>
    <name evidence="1" type="ORF">AVEN_263963_1</name>
</gene>
<evidence type="ECO:0000313" key="2">
    <source>
        <dbReference type="Proteomes" id="UP000499080"/>
    </source>
</evidence>
<keyword evidence="2" id="KW-1185">Reference proteome</keyword>
<proteinExistence type="predicted"/>